<dbReference type="InterPro" id="IPR017846">
    <property type="entry name" value="Nict_dMeBzImd_PRibTrfase_bact"/>
</dbReference>
<evidence type="ECO:0000256" key="10">
    <source>
        <dbReference type="HAMAP-Rule" id="MF_00230"/>
    </source>
</evidence>
<dbReference type="EMBL" id="DRTT01000006">
    <property type="protein sequence ID" value="HHF97903.1"/>
    <property type="molecule type" value="Genomic_DNA"/>
</dbReference>
<dbReference type="PANTHER" id="PTHR43463:SF1">
    <property type="entry name" value="NICOTINATE-NUCLEOTIDE--DIMETHYLBENZIMIDAZOLE PHOSPHORIBOSYLTRANSFERASE"/>
    <property type="match status" value="1"/>
</dbReference>
<dbReference type="InterPro" id="IPR023195">
    <property type="entry name" value="Nict_dMeBzImd_PRibTrfase_N"/>
</dbReference>
<dbReference type="Pfam" id="PF02277">
    <property type="entry name" value="DBI_PRT"/>
    <property type="match status" value="1"/>
</dbReference>
<evidence type="ECO:0000256" key="1">
    <source>
        <dbReference type="ARBA" id="ARBA00005049"/>
    </source>
</evidence>
<evidence type="ECO:0000313" key="11">
    <source>
        <dbReference type="EMBL" id="HHF97903.1"/>
    </source>
</evidence>
<organism evidence="11">
    <name type="scientific">Aerophobetes bacterium</name>
    <dbReference type="NCBI Taxonomy" id="2030807"/>
    <lineage>
        <taxon>Bacteria</taxon>
        <taxon>Candidatus Aerophobota</taxon>
    </lineage>
</organism>
<evidence type="ECO:0000256" key="9">
    <source>
        <dbReference type="ARBA" id="ARBA00047340"/>
    </source>
</evidence>
<dbReference type="Gene3D" id="1.10.1610.10">
    <property type="match status" value="1"/>
</dbReference>
<evidence type="ECO:0000256" key="4">
    <source>
        <dbReference type="ARBA" id="ARBA00015486"/>
    </source>
</evidence>
<dbReference type="InterPro" id="IPR003200">
    <property type="entry name" value="Nict_dMeBzImd_PRibTrfase"/>
</dbReference>
<reference evidence="11" key="1">
    <citation type="journal article" date="2020" name="mSystems">
        <title>Genome- and Community-Level Interaction Insights into Carbon Utilization and Element Cycling Functions of Hydrothermarchaeota in Hydrothermal Sediment.</title>
        <authorList>
            <person name="Zhou Z."/>
            <person name="Liu Y."/>
            <person name="Xu W."/>
            <person name="Pan J."/>
            <person name="Luo Z.H."/>
            <person name="Li M."/>
        </authorList>
    </citation>
    <scope>NUCLEOTIDE SEQUENCE [LARGE SCALE GENOMIC DNA]</scope>
    <source>
        <strain evidence="11">HyVt-92</strain>
    </source>
</reference>
<protein>
    <recommendedName>
        <fullName evidence="4 10">Nicotinate-nucleotide--dimethylbenzimidazole phosphoribosyltransferase</fullName>
        <shortName evidence="10">NN:DBI PRT</shortName>
        <ecNumber evidence="3 10">2.4.2.21</ecNumber>
    </recommendedName>
    <alternativeName>
        <fullName evidence="8 10">N(1)-alpha-phosphoribosyltransferase</fullName>
    </alternativeName>
</protein>
<proteinExistence type="inferred from homology"/>
<dbReference type="NCBIfam" id="TIGR03160">
    <property type="entry name" value="cobT_DBIPRT"/>
    <property type="match status" value="1"/>
</dbReference>
<keyword evidence="6 10" id="KW-0328">Glycosyltransferase</keyword>
<comment type="caution">
    <text evidence="11">The sequence shown here is derived from an EMBL/GenBank/DDBJ whole genome shotgun (WGS) entry which is preliminary data.</text>
</comment>
<evidence type="ECO:0000256" key="3">
    <source>
        <dbReference type="ARBA" id="ARBA00011991"/>
    </source>
</evidence>
<name>A0A7V5HXV3_UNCAE</name>
<dbReference type="InterPro" id="IPR036087">
    <property type="entry name" value="Nict_dMeBzImd_PRibTrfase_sf"/>
</dbReference>
<comment type="pathway">
    <text evidence="1 10">Nucleoside biosynthesis; alpha-ribazole biosynthesis; alpha-ribazole from 5,6-dimethylbenzimidazole: step 1/2.</text>
</comment>
<evidence type="ECO:0000256" key="5">
    <source>
        <dbReference type="ARBA" id="ARBA00022573"/>
    </source>
</evidence>
<gene>
    <name evidence="10 11" type="primary">cobT</name>
    <name evidence="11" type="ORF">ENL39_00225</name>
</gene>
<dbReference type="Gene3D" id="3.40.50.10210">
    <property type="match status" value="1"/>
</dbReference>
<feature type="active site" description="Proton acceptor" evidence="10">
    <location>
        <position position="319"/>
    </location>
</feature>
<keyword evidence="7 10" id="KW-0808">Transferase</keyword>
<accession>A0A7V5HXV3</accession>
<dbReference type="UniPathway" id="UPA00061">
    <property type="reaction ID" value="UER00516"/>
</dbReference>
<dbReference type="GO" id="GO:0008939">
    <property type="term" value="F:nicotinate-nucleotide-dimethylbenzimidazole phosphoribosyltransferase activity"/>
    <property type="evidence" value="ECO:0007669"/>
    <property type="project" value="UniProtKB-UniRule"/>
</dbReference>
<comment type="similarity">
    <text evidence="2 10">Belongs to the CobT family.</text>
</comment>
<evidence type="ECO:0000256" key="7">
    <source>
        <dbReference type="ARBA" id="ARBA00022679"/>
    </source>
</evidence>
<dbReference type="NCBIfam" id="NF000996">
    <property type="entry name" value="PRK00105.1"/>
    <property type="match status" value="1"/>
</dbReference>
<dbReference type="HAMAP" id="MF_00230">
    <property type="entry name" value="CobT"/>
    <property type="match status" value="1"/>
</dbReference>
<evidence type="ECO:0000256" key="6">
    <source>
        <dbReference type="ARBA" id="ARBA00022676"/>
    </source>
</evidence>
<evidence type="ECO:0000256" key="2">
    <source>
        <dbReference type="ARBA" id="ARBA00007110"/>
    </source>
</evidence>
<dbReference type="PANTHER" id="PTHR43463">
    <property type="entry name" value="NICOTINATE-NUCLEOTIDE--DIMETHYLBENZIMIDAZOLE PHOSPHORIBOSYLTRANSFERASE"/>
    <property type="match status" value="1"/>
</dbReference>
<dbReference type="AlphaFoldDB" id="A0A7V5HXV3"/>
<evidence type="ECO:0000256" key="8">
    <source>
        <dbReference type="ARBA" id="ARBA00030686"/>
    </source>
</evidence>
<dbReference type="SUPFAM" id="SSF52733">
    <property type="entry name" value="Nicotinate mononucleotide:5,6-dimethylbenzimidazole phosphoribosyltransferase (CobT)"/>
    <property type="match status" value="1"/>
</dbReference>
<sequence>MEKIKQIAKDILPLSEKFLVKAQKRLDNLTKPKGSLGRLEELAKKVVAISQNMEPSLKRKVIFVFAADHGVAEEGVSSYPQDVTYQMVYNFLRGKAAINVLAGCVGAEVLVVDMGVARDISPHPRLKMKKIGYGTKDIVRTQAMTRKEAICSVETGIDVFEEEHRKNRIDIVGVGDMGIANTTPSSAIIASITGEDPGKITGRGTGIDDKIWQKKVNTVKNALKTNRPDPGDSVDVLAKVGGYEIGGIAGCILAAAKNRIPIVIDGFISTAAALIAAGICPSVKDYLIASHLSAEKGHKVALKKLGLVPLFDLELRLGEGTGACLAIGLVDASIKIFTQMATFEEAGVSRKVR</sequence>
<dbReference type="EC" id="2.4.2.21" evidence="3 10"/>
<dbReference type="FunFam" id="3.40.50.10210:FF:000001">
    <property type="entry name" value="Nicotinate-nucleotide--dimethylbenzimidazole phosphoribosyltransferase"/>
    <property type="match status" value="1"/>
</dbReference>
<comment type="catalytic activity">
    <reaction evidence="9 10">
        <text>5,6-dimethylbenzimidazole + nicotinate beta-D-ribonucleotide = alpha-ribazole 5'-phosphate + nicotinate + H(+)</text>
        <dbReference type="Rhea" id="RHEA:11196"/>
        <dbReference type="ChEBI" id="CHEBI:15378"/>
        <dbReference type="ChEBI" id="CHEBI:15890"/>
        <dbReference type="ChEBI" id="CHEBI:32544"/>
        <dbReference type="ChEBI" id="CHEBI:57502"/>
        <dbReference type="ChEBI" id="CHEBI:57918"/>
        <dbReference type="EC" id="2.4.2.21"/>
    </reaction>
</comment>
<comment type="function">
    <text evidence="10">Catalyzes the synthesis of alpha-ribazole-5'-phosphate from nicotinate mononucleotide (NAMN) and 5,6-dimethylbenzimidazole (DMB).</text>
</comment>
<keyword evidence="5 10" id="KW-0169">Cobalamin biosynthesis</keyword>
<dbReference type="GO" id="GO:0009236">
    <property type="term" value="P:cobalamin biosynthetic process"/>
    <property type="evidence" value="ECO:0007669"/>
    <property type="project" value="UniProtKB-UniRule"/>
</dbReference>
<dbReference type="Proteomes" id="UP000886070">
    <property type="component" value="Unassembled WGS sequence"/>
</dbReference>
<dbReference type="CDD" id="cd02439">
    <property type="entry name" value="DMB-PRT_CobT"/>
    <property type="match status" value="1"/>
</dbReference>